<dbReference type="InterPro" id="IPR034139">
    <property type="entry name" value="TOPRIM_OLD"/>
</dbReference>
<evidence type="ECO:0000259" key="3">
    <source>
        <dbReference type="Pfam" id="PF20469"/>
    </source>
</evidence>
<dbReference type="InterPro" id="IPR038729">
    <property type="entry name" value="Rad50/SbcC_AAA"/>
</dbReference>
<dbReference type="Pfam" id="PF13476">
    <property type="entry name" value="AAA_23"/>
    <property type="match status" value="1"/>
</dbReference>
<protein>
    <submittedName>
        <fullName evidence="4">AAA family ATPase</fullName>
    </submittedName>
</protein>
<dbReference type="Gene3D" id="3.40.50.300">
    <property type="entry name" value="P-loop containing nucleotide triphosphate hydrolases"/>
    <property type="match status" value="2"/>
</dbReference>
<dbReference type="InterPro" id="IPR003959">
    <property type="entry name" value="ATPase_AAA_core"/>
</dbReference>
<evidence type="ECO:0000259" key="1">
    <source>
        <dbReference type="Pfam" id="PF13304"/>
    </source>
</evidence>
<dbReference type="InterPro" id="IPR051396">
    <property type="entry name" value="Bact_Antivir_Def_Nuclease"/>
</dbReference>
<dbReference type="EMBL" id="JAFFZE010000003">
    <property type="protein sequence ID" value="MCT2581735.1"/>
    <property type="molecule type" value="Genomic_DNA"/>
</dbReference>
<dbReference type="PANTHER" id="PTHR43581:SF2">
    <property type="entry name" value="EXCINUCLEASE ATPASE SUBUNIT"/>
    <property type="match status" value="1"/>
</dbReference>
<dbReference type="CDD" id="cd01026">
    <property type="entry name" value="TOPRIM_OLD"/>
    <property type="match status" value="1"/>
</dbReference>
<feature type="domain" description="ATPase AAA-type core" evidence="1">
    <location>
        <begin position="290"/>
        <end position="360"/>
    </location>
</feature>
<evidence type="ECO:0000313" key="5">
    <source>
        <dbReference type="Proteomes" id="UP001156441"/>
    </source>
</evidence>
<dbReference type="Pfam" id="PF20469">
    <property type="entry name" value="OLD-like_TOPRIM"/>
    <property type="match status" value="1"/>
</dbReference>
<sequence>MDVSNGVASESEDPAVRKRLQAGGKGFVVIEKVRIRGYRKFKDTTVTASNDLNIFVGDNQSGKSTILEAINMALTGRINGRSAAEELNPYWFNHGLVQDFFADRCAGGQRTPPTISIEIFLNDEDGLQTLAGANHSERPVRMCPGVELAIEPDQAYAEEIEQHLNSGTGILPVEYFKVNWRTFRGEVLSAKPRELTVAVIDSRTVRSSNAVDYHVRQLLQERLAPAEHAAVSVAYRSVKEEMTQQHLAGVNKVLRDLDGPLDGHQLSLAMDQSSRSAWDLSVVPHVSDLPFGMAGLGQQVSIKLALAMDRNNSTARVVTIEEPENHLSHTSLNRLVSRIRDLRGESQQIFMSTHSSYVLNRLGLDALRLVNDGNTCTFGDISDDTVAYFRKLPGYDTLRLVLADRVVFVEGPSDEIVFERFYCDQYQRRPIEDGVDVLSMRGLSFKRCLELAAALDKRCVALRDNDGKSAEVLRADLVQYLDRTCREVFISAPVHGRTLEPQLLAKNSDATMRTVLGITPQADTVTWMTNNKTDAAIRIADSPHNLTPPEYIADAVKFIHDA</sequence>
<dbReference type="Proteomes" id="UP001156441">
    <property type="component" value="Unassembled WGS sequence"/>
</dbReference>
<gene>
    <name evidence="4" type="ORF">JT362_01195</name>
</gene>
<comment type="caution">
    <text evidence="4">The sequence shown here is derived from an EMBL/GenBank/DDBJ whole genome shotgun (WGS) entry which is preliminary data.</text>
</comment>
<evidence type="ECO:0000259" key="2">
    <source>
        <dbReference type="Pfam" id="PF13476"/>
    </source>
</evidence>
<evidence type="ECO:0000313" key="4">
    <source>
        <dbReference type="EMBL" id="MCT2581735.1"/>
    </source>
</evidence>
<accession>A0ABT2J1J9</accession>
<organism evidence="4 5">
    <name type="scientific">Actinophytocola gossypii</name>
    <dbReference type="NCBI Taxonomy" id="2812003"/>
    <lineage>
        <taxon>Bacteria</taxon>
        <taxon>Bacillati</taxon>
        <taxon>Actinomycetota</taxon>
        <taxon>Actinomycetes</taxon>
        <taxon>Pseudonocardiales</taxon>
        <taxon>Pseudonocardiaceae</taxon>
    </lineage>
</organism>
<dbReference type="PANTHER" id="PTHR43581">
    <property type="entry name" value="ATP/GTP PHOSPHATASE"/>
    <property type="match status" value="1"/>
</dbReference>
<dbReference type="Pfam" id="PF13304">
    <property type="entry name" value="AAA_21"/>
    <property type="match status" value="1"/>
</dbReference>
<proteinExistence type="predicted"/>
<keyword evidence="5" id="KW-1185">Reference proteome</keyword>
<dbReference type="SUPFAM" id="SSF52540">
    <property type="entry name" value="P-loop containing nucleoside triphosphate hydrolases"/>
    <property type="match status" value="1"/>
</dbReference>
<feature type="domain" description="OLD protein-like TOPRIM" evidence="3">
    <location>
        <begin position="402"/>
        <end position="466"/>
    </location>
</feature>
<reference evidence="4 5" key="1">
    <citation type="submission" date="2021-02" db="EMBL/GenBank/DDBJ databases">
        <title>Actinophytocola xerophila sp. nov., isolated from soil of cotton cropping field.</title>
        <authorList>
            <person name="Huang R."/>
            <person name="Chen X."/>
            <person name="Ge X."/>
            <person name="Liu W."/>
        </authorList>
    </citation>
    <scope>NUCLEOTIDE SEQUENCE [LARGE SCALE GENOMIC DNA]</scope>
    <source>
        <strain evidence="4 5">S1-96</strain>
    </source>
</reference>
<dbReference type="InterPro" id="IPR027417">
    <property type="entry name" value="P-loop_NTPase"/>
</dbReference>
<feature type="domain" description="Rad50/SbcC-type AAA" evidence="2">
    <location>
        <begin position="32"/>
        <end position="126"/>
    </location>
</feature>
<name>A0ABT2J1J9_9PSEU</name>
<dbReference type="RefSeq" id="WP_260189087.1">
    <property type="nucleotide sequence ID" value="NZ_JAFFZE010000003.1"/>
</dbReference>